<dbReference type="Proteomes" id="UP000663834">
    <property type="component" value="Unassembled WGS sequence"/>
</dbReference>
<protein>
    <recommendedName>
        <fullName evidence="6">G-protein coupled receptors family 1 profile domain-containing protein</fullName>
    </recommendedName>
</protein>
<feature type="domain" description="G-protein coupled receptors family 1 profile" evidence="6">
    <location>
        <begin position="1"/>
        <end position="253"/>
    </location>
</feature>
<dbReference type="EMBL" id="CAJOBI010000688">
    <property type="protein sequence ID" value="CAF3839516.1"/>
    <property type="molecule type" value="Genomic_DNA"/>
</dbReference>
<dbReference type="OrthoDB" id="10024306at2759"/>
<dbReference type="EMBL" id="CAJOBJ010007028">
    <property type="protein sequence ID" value="CAF4075825.1"/>
    <property type="molecule type" value="Genomic_DNA"/>
</dbReference>
<feature type="transmembrane region" description="Helical" evidence="5">
    <location>
        <begin position="236"/>
        <end position="256"/>
    </location>
</feature>
<dbReference type="Proteomes" id="UP000663855">
    <property type="component" value="Unassembled WGS sequence"/>
</dbReference>
<keyword evidence="4 5" id="KW-0472">Membrane</keyword>
<dbReference type="AlphaFoldDB" id="A0A816H4V6"/>
<evidence type="ECO:0000313" key="9">
    <source>
        <dbReference type="EMBL" id="CAF3774101.1"/>
    </source>
</evidence>
<evidence type="ECO:0000313" key="12">
    <source>
        <dbReference type="Proteomes" id="UP000663834"/>
    </source>
</evidence>
<feature type="transmembrane region" description="Helical" evidence="5">
    <location>
        <begin position="167"/>
        <end position="184"/>
    </location>
</feature>
<reference evidence="8" key="1">
    <citation type="submission" date="2021-02" db="EMBL/GenBank/DDBJ databases">
        <authorList>
            <person name="Nowell W R."/>
        </authorList>
    </citation>
    <scope>NUCLEOTIDE SEQUENCE</scope>
</reference>
<dbReference type="EMBL" id="CAJNOW010021304">
    <property type="protein sequence ID" value="CAF1683700.1"/>
    <property type="molecule type" value="Genomic_DNA"/>
</dbReference>
<proteinExistence type="predicted"/>
<feature type="transmembrane region" description="Helical" evidence="5">
    <location>
        <begin position="12"/>
        <end position="39"/>
    </location>
</feature>
<dbReference type="EMBL" id="CAJOBH010000244">
    <property type="protein sequence ID" value="CAF3774101.1"/>
    <property type="molecule type" value="Genomic_DNA"/>
</dbReference>
<evidence type="ECO:0000256" key="5">
    <source>
        <dbReference type="SAM" id="Phobius"/>
    </source>
</evidence>
<dbReference type="SUPFAM" id="SSF81321">
    <property type="entry name" value="Family A G protein-coupled receptor-like"/>
    <property type="match status" value="1"/>
</dbReference>
<evidence type="ECO:0000256" key="1">
    <source>
        <dbReference type="ARBA" id="ARBA00004370"/>
    </source>
</evidence>
<comment type="subcellular location">
    <subcellularLocation>
        <location evidence="1">Membrane</location>
    </subcellularLocation>
</comment>
<dbReference type="Gene3D" id="1.20.1070.10">
    <property type="entry name" value="Rhodopsin 7-helix transmembrane proteins"/>
    <property type="match status" value="1"/>
</dbReference>
<evidence type="ECO:0000313" key="8">
    <source>
        <dbReference type="EMBL" id="CAF1683700.1"/>
    </source>
</evidence>
<evidence type="ECO:0000313" key="11">
    <source>
        <dbReference type="EMBL" id="CAF4075825.1"/>
    </source>
</evidence>
<evidence type="ECO:0000256" key="4">
    <source>
        <dbReference type="ARBA" id="ARBA00023136"/>
    </source>
</evidence>
<gene>
    <name evidence="9" type="ORF">BYL167_LOCUS1567</name>
    <name evidence="7" type="ORF">CJN711_LOCUS12687</name>
    <name evidence="11" type="ORF">GIL414_LOCUS15777</name>
    <name evidence="8" type="ORF">KQP761_LOCUS37643</name>
    <name evidence="10" type="ORF">SMN809_LOCUS3355</name>
</gene>
<accession>A0A816H4V6</accession>
<dbReference type="EMBL" id="CAJNOV010005563">
    <property type="protein sequence ID" value="CAF1214679.1"/>
    <property type="molecule type" value="Genomic_DNA"/>
</dbReference>
<dbReference type="InterPro" id="IPR017452">
    <property type="entry name" value="GPCR_Rhodpsn_7TM"/>
</dbReference>
<sequence length="352" mass="40827">MKICIVQYTHGILISCLIVFYILPLLFSFFLHANLIYFISAKHNQYYLKAAKTSFKSPMKRNTTLSTQLTVQKKWHGQNEQFLRRKARNTTARNRHTLMSNDATIANPIGTLTSSNTINQHVGMNASSNPGTLHRSSTPRTSFVSISSPIILYANNTRANANAKRTIFLLVSLFSFYVLCWAPYNIYTWRHAYQLTIKTRHQMLSNHTLSSDFNQTIASLTYNLHADLRRFIFINYSLYLLSMISMCFSFIFYFSLNKQARHELSQIIGCLCPRIIARRNKKEKQQYRAARCLQNDVKCGKNQQQNNQILSFPRNSKQQGKATNFNAYPMILPTTPRLKRNHEKHKYLSTVL</sequence>
<organism evidence="8 12">
    <name type="scientific">Rotaria magnacalcarata</name>
    <dbReference type="NCBI Taxonomy" id="392030"/>
    <lineage>
        <taxon>Eukaryota</taxon>
        <taxon>Metazoa</taxon>
        <taxon>Spiralia</taxon>
        <taxon>Gnathifera</taxon>
        <taxon>Rotifera</taxon>
        <taxon>Eurotatoria</taxon>
        <taxon>Bdelloidea</taxon>
        <taxon>Philodinida</taxon>
        <taxon>Philodinidae</taxon>
        <taxon>Rotaria</taxon>
    </lineage>
</organism>
<evidence type="ECO:0000313" key="7">
    <source>
        <dbReference type="EMBL" id="CAF1214679.1"/>
    </source>
</evidence>
<dbReference type="Proteomes" id="UP000681967">
    <property type="component" value="Unassembled WGS sequence"/>
</dbReference>
<comment type="caution">
    <text evidence="8">The sequence shown here is derived from an EMBL/GenBank/DDBJ whole genome shotgun (WGS) entry which is preliminary data.</text>
</comment>
<keyword evidence="3 5" id="KW-1133">Transmembrane helix</keyword>
<keyword evidence="2 5" id="KW-0812">Transmembrane</keyword>
<dbReference type="Proteomes" id="UP000676336">
    <property type="component" value="Unassembled WGS sequence"/>
</dbReference>
<dbReference type="PROSITE" id="PS50262">
    <property type="entry name" value="G_PROTEIN_RECEP_F1_2"/>
    <property type="match status" value="1"/>
</dbReference>
<name>A0A816H4V6_9BILA</name>
<dbReference type="Proteomes" id="UP000681720">
    <property type="component" value="Unassembled WGS sequence"/>
</dbReference>
<dbReference type="PROSITE" id="PS51257">
    <property type="entry name" value="PROKAR_LIPOPROTEIN"/>
    <property type="match status" value="1"/>
</dbReference>
<evidence type="ECO:0000259" key="6">
    <source>
        <dbReference type="PROSITE" id="PS50262"/>
    </source>
</evidence>
<dbReference type="GO" id="GO:0016020">
    <property type="term" value="C:membrane"/>
    <property type="evidence" value="ECO:0007669"/>
    <property type="project" value="UniProtKB-SubCell"/>
</dbReference>
<evidence type="ECO:0000313" key="10">
    <source>
        <dbReference type="EMBL" id="CAF3839516.1"/>
    </source>
</evidence>
<evidence type="ECO:0000256" key="3">
    <source>
        <dbReference type="ARBA" id="ARBA00022989"/>
    </source>
</evidence>
<evidence type="ECO:0000256" key="2">
    <source>
        <dbReference type="ARBA" id="ARBA00022692"/>
    </source>
</evidence>